<gene>
    <name evidence="9" type="ORF">APUU_11317A</name>
</gene>
<evidence type="ECO:0000256" key="6">
    <source>
        <dbReference type="ARBA" id="ARBA00023242"/>
    </source>
</evidence>
<dbReference type="GO" id="GO:0000976">
    <property type="term" value="F:transcription cis-regulatory region binding"/>
    <property type="evidence" value="ECO:0007669"/>
    <property type="project" value="TreeGrafter"/>
</dbReference>
<comment type="subcellular location">
    <subcellularLocation>
        <location evidence="1">Nucleus</location>
    </subcellularLocation>
</comment>
<evidence type="ECO:0000313" key="9">
    <source>
        <dbReference type="EMBL" id="BCS18489.1"/>
    </source>
</evidence>
<keyword evidence="5" id="KW-0804">Transcription</keyword>
<dbReference type="EMBL" id="AP024443">
    <property type="protein sequence ID" value="BCS18489.1"/>
    <property type="molecule type" value="Genomic_DNA"/>
</dbReference>
<dbReference type="Pfam" id="PF00172">
    <property type="entry name" value="Zn_clus"/>
    <property type="match status" value="1"/>
</dbReference>
<dbReference type="CDD" id="cd00067">
    <property type="entry name" value="GAL4"/>
    <property type="match status" value="1"/>
</dbReference>
<dbReference type="OrthoDB" id="5226580at2759"/>
<dbReference type="InterPro" id="IPR036864">
    <property type="entry name" value="Zn2-C6_fun-type_DNA-bd_sf"/>
</dbReference>
<keyword evidence="6" id="KW-0539">Nucleus</keyword>
<proteinExistence type="predicted"/>
<evidence type="ECO:0000256" key="3">
    <source>
        <dbReference type="ARBA" id="ARBA00023015"/>
    </source>
</evidence>
<evidence type="ECO:0000256" key="2">
    <source>
        <dbReference type="ARBA" id="ARBA00022833"/>
    </source>
</evidence>
<keyword evidence="10" id="KW-1185">Reference proteome</keyword>
<evidence type="ECO:0000259" key="8">
    <source>
        <dbReference type="PROSITE" id="PS50048"/>
    </source>
</evidence>
<dbReference type="PANTHER" id="PTHR31845">
    <property type="entry name" value="FINGER DOMAIN PROTEIN, PUTATIVE-RELATED"/>
    <property type="match status" value="1"/>
</dbReference>
<dbReference type="AlphaFoldDB" id="A0A7R8AGD3"/>
<name>A0A7R8AGD3_9EURO</name>
<dbReference type="SUPFAM" id="SSF57701">
    <property type="entry name" value="Zn2/Cys6 DNA-binding domain"/>
    <property type="match status" value="1"/>
</dbReference>
<dbReference type="InterPro" id="IPR051089">
    <property type="entry name" value="prtT"/>
</dbReference>
<feature type="region of interest" description="Disordered" evidence="7">
    <location>
        <begin position="470"/>
        <end position="493"/>
    </location>
</feature>
<evidence type="ECO:0000256" key="7">
    <source>
        <dbReference type="SAM" id="MobiDB-lite"/>
    </source>
</evidence>
<feature type="compositionally biased region" description="Polar residues" evidence="7">
    <location>
        <begin position="478"/>
        <end position="493"/>
    </location>
</feature>
<sequence length="560" mass="63207">MYRRQPPRRYACTRCVRLKVKCVPAGSGACQRCTRLGHLSCVFPAELRGNPTAGRISSGPPSISDEAKSPKFHGLIDDKLADELLSKYRAQKVPHFPFVVIPLGANAATLREQSPFFLLCILTASLEHNSKLQEELELVIRKEVANRIVVGIERNMDLLQGLLVHGAWYHYHWKTYHTHMYMLLQMTLMVTADLCLDKQESFRMQTIPAEGKEPDSAYGTKESTSQTAAQQRALLGCYYLCSKSSLFRRQIYMRYSQWINDCADALAERREHPTDSKLKVYIDAQSLVRRSQLLFDEERRGLHPASDNWEQILEIMSQQGRMESLLSQLHGQDWPLRIELGGLPALILGQALGRQKHVFKLREMNQLQPLIDSAHYVVDTYLETPAPATLHFSSTSYITIWFSLLVLSKLSLLFHPNKQQATGVNKKHVQNKGVAIIQRFKDISPEEDGFWTSSSKSISTLLAWLEKSNTEAPPGSASADTQTASDNNAATSQSSQLLGLNATHHQPVWPLTDTPDVVASMNGQFQPVDDFDVHVWQQLLDSFTWFGPPEEGFGLGHYDM</sequence>
<dbReference type="Gene3D" id="4.10.240.10">
    <property type="entry name" value="Zn(2)-C6 fungal-type DNA-binding domain"/>
    <property type="match status" value="1"/>
</dbReference>
<dbReference type="GeneID" id="64968494"/>
<dbReference type="PROSITE" id="PS50048">
    <property type="entry name" value="ZN2_CY6_FUNGAL_2"/>
    <property type="match status" value="1"/>
</dbReference>
<feature type="domain" description="Zn(2)-C6 fungal-type" evidence="8">
    <location>
        <begin position="11"/>
        <end position="43"/>
    </location>
</feature>
<keyword evidence="2" id="KW-0862">Zinc</keyword>
<keyword evidence="4" id="KW-0238">DNA-binding</keyword>
<evidence type="ECO:0000313" key="10">
    <source>
        <dbReference type="Proteomes" id="UP000654913"/>
    </source>
</evidence>
<dbReference type="Proteomes" id="UP000654913">
    <property type="component" value="Chromosome 1"/>
</dbReference>
<protein>
    <recommendedName>
        <fullName evidence="8">Zn(2)-C6 fungal-type domain-containing protein</fullName>
    </recommendedName>
</protein>
<reference evidence="9" key="2">
    <citation type="submission" date="2021-02" db="EMBL/GenBank/DDBJ databases">
        <title>Aspergillus puulaauensis MK2 genome sequence.</title>
        <authorList>
            <person name="Futagami T."/>
            <person name="Mori K."/>
            <person name="Kadooka C."/>
            <person name="Tanaka T."/>
        </authorList>
    </citation>
    <scope>NUCLEOTIDE SEQUENCE</scope>
    <source>
        <strain evidence="9">MK2</strain>
    </source>
</reference>
<dbReference type="GO" id="GO:0000981">
    <property type="term" value="F:DNA-binding transcription factor activity, RNA polymerase II-specific"/>
    <property type="evidence" value="ECO:0007669"/>
    <property type="project" value="InterPro"/>
</dbReference>
<evidence type="ECO:0000256" key="1">
    <source>
        <dbReference type="ARBA" id="ARBA00004123"/>
    </source>
</evidence>
<dbReference type="GO" id="GO:0008270">
    <property type="term" value="F:zinc ion binding"/>
    <property type="evidence" value="ECO:0007669"/>
    <property type="project" value="InterPro"/>
</dbReference>
<organism evidence="9 10">
    <name type="scientific">Aspergillus puulaauensis</name>
    <dbReference type="NCBI Taxonomy" id="1220207"/>
    <lineage>
        <taxon>Eukaryota</taxon>
        <taxon>Fungi</taxon>
        <taxon>Dikarya</taxon>
        <taxon>Ascomycota</taxon>
        <taxon>Pezizomycotina</taxon>
        <taxon>Eurotiomycetes</taxon>
        <taxon>Eurotiomycetidae</taxon>
        <taxon>Eurotiales</taxon>
        <taxon>Aspergillaceae</taxon>
        <taxon>Aspergillus</taxon>
    </lineage>
</organism>
<dbReference type="GO" id="GO:0005634">
    <property type="term" value="C:nucleus"/>
    <property type="evidence" value="ECO:0007669"/>
    <property type="project" value="UniProtKB-SubCell"/>
</dbReference>
<evidence type="ECO:0000256" key="5">
    <source>
        <dbReference type="ARBA" id="ARBA00023163"/>
    </source>
</evidence>
<reference evidence="9" key="1">
    <citation type="submission" date="2021-01" db="EMBL/GenBank/DDBJ databases">
        <authorList>
            <consortium name="Aspergillus puulaauensis MK2 genome sequencing consortium"/>
            <person name="Kazuki M."/>
            <person name="Futagami T."/>
        </authorList>
    </citation>
    <scope>NUCLEOTIDE SEQUENCE</scope>
    <source>
        <strain evidence="9">MK2</strain>
    </source>
</reference>
<accession>A0A7R8AGD3</accession>
<evidence type="ECO:0000256" key="4">
    <source>
        <dbReference type="ARBA" id="ARBA00023125"/>
    </source>
</evidence>
<dbReference type="KEGG" id="apuu:APUU_11317A"/>
<dbReference type="RefSeq" id="XP_041550683.1">
    <property type="nucleotide sequence ID" value="XM_041696957.1"/>
</dbReference>
<dbReference type="PANTHER" id="PTHR31845:SF10">
    <property type="entry name" value="ZN(II)2CYS6 TRANSCRIPTION FACTOR (EUROFUNG)"/>
    <property type="match status" value="1"/>
</dbReference>
<dbReference type="InterPro" id="IPR001138">
    <property type="entry name" value="Zn2Cys6_DnaBD"/>
</dbReference>
<keyword evidence="3" id="KW-0805">Transcription regulation</keyword>